<proteinExistence type="predicted"/>
<protein>
    <submittedName>
        <fullName evidence="1">Uncharacterized protein</fullName>
    </submittedName>
</protein>
<sequence>MLSPLPSESLEHLLEAREGTMTSTYTTTEERPTRTLIPTNEPILTIDELIRRRAAELQDSPLIGYPKSGVTDYEEHSAIAVNKYADAAADALQRRGLKKVDASLDKAPVVGILAHSGLPFIITLLGLSRLGYASLLLSTRLAAPALVRLLDLAECNTVLSTSHFQSVLDEVKSERGTTVLELLKHEEYYGVDAPSFHRAYDPYKETTKNIVIIHSSGSTGLPKPIYLTNRSCIAAFSTNLDRKALMTQPLFHSFGFYETFRAIYSGKAMYYFNYALPLTKQNITATLAAVKPDLLFCVPYVLKLLGETDEGIKALADVELVMYGGSACPDDLGDMLVKKGVNLVANYGATETGRISTSVRPAGDNAWNYLRILPGVKQYVLMDEITPGIFECVALDGLQSKNTINSDDPPRSFRTRDLFMQHPENPDFWRFVSRLDDRLTLVNGEKVLPIPIEGRIRQEGLVTEAIVFGDGKSLPGMLVVRADAAAEMSDADFLEHIWPAIEDANSRAESFSRVPKELVIVLPADVAYPKTDKGTFIRAQVYALFKDQIEAAYAAFESGDEEAGTVALPLPELETYLTQRFQEALGVDLSTTDDFFALGIDSLQCMKMWSLMKKELDLGGRQSELGQNVLYETGNVQNLARHIDGLRTGNTEQAKDTYQVMHDLVAKHSSFVSYDEKYRTAPATETVVLTGVTGGLGAHLLAQLVRNPTVSTVWALVRASSEHNALERTLQSLASRGISLSVEEIRKVIAVPSDLSKPDFGLGAARFVQLRSSLTLVIHSAWAVNFNISVESFEDQHIKAVPNFINLCQSTTHGSPARFYFCSSVSSTGGTPRPGTVPESPVRDIAHVQGTGYARSKYVAEQIVRNSIKDAGAQARVLRIGQLVGDSKVGEWNTTEGIPLMIQTAVTLGALPQLDEEMTWLPVDHAASIILDVCKPDRAATRASDPDLVYHILNPTRFHWTKDMLPALSAAGLEFESLPTDQWMERLRNSDRDPKTNPPIKLLDWFEGKYGSAASTKPKGPLEYITEETGKDSESLGQIPSVTDNKYMSMLVADLCHRSFLNLAFTDLVDQADRCVTPMVDVDNATRDCSENAQASLDTFIICGIRMTSAVRRAAKSMRYRVIHAQRHDRHDVEPLNLLPVVDKSTKKRDSFTAVPLAVTRSTSAYLASKQIIRGVTYARSYGGPHTFPATKYIALRRIDNMLGTKRIIASAVLAGLVAAQDAITANGGNFTLTGDDVSYLFHVNTENGDLISDHFGGPVTDFVPPAYILPWGWHDNRAIDRREFPDIGRSDIRLPAIHIEHSDGNTVSALLYQSHEILPGKPAIPGFPATYGDESDVTTLQVHLYDNISDVGTVLSYSIFPKYNAIARSFKITNNGSSEISIERAASFSFDFPNIDFEVIEPQGDWYHEMNTVRRKIDYGETSFRSTEGYAGHTHNPFFVLTSPSTTENSGEAWGVNLVWTGSFEAAIEKTSNGYVRALLGLNPLHTSIRVAPGNSFQAPEAVAVYSSSGIGGVSRAYHDLYKNHLSRHQATHETRPILLNSWEGLSFNINDTALVDLAGQAADLGIELFVMDDGWFGVDYPRNNDSLGLGDWTPNPAKFPEGLGPYIDDVVRIDVANATTNASTNTPLKFGIWVEPEMVNLNSTLYKEHPDWVLHSGKHERTLTRNQMVLNVGLPEVQKFIIDTVSGILDSGSVSYVKWDNNRVYCGKVVPLEAAASTPDFSTTGRNTGRLTTPTPPTAFKSSWEPA</sequence>
<reference evidence="1" key="1">
    <citation type="submission" date="2022-11" db="EMBL/GenBank/DDBJ databases">
        <title>Genome Sequence of Boeremia exigua.</title>
        <authorList>
            <person name="Buettner E."/>
        </authorList>
    </citation>
    <scope>NUCLEOTIDE SEQUENCE</scope>
    <source>
        <strain evidence="1">CU02</strain>
    </source>
</reference>
<keyword evidence="2" id="KW-1185">Reference proteome</keyword>
<evidence type="ECO:0000313" key="1">
    <source>
        <dbReference type="EMBL" id="KAJ8107190.1"/>
    </source>
</evidence>
<organism evidence="1 2">
    <name type="scientific">Boeremia exigua</name>
    <dbReference type="NCBI Taxonomy" id="749465"/>
    <lineage>
        <taxon>Eukaryota</taxon>
        <taxon>Fungi</taxon>
        <taxon>Dikarya</taxon>
        <taxon>Ascomycota</taxon>
        <taxon>Pezizomycotina</taxon>
        <taxon>Dothideomycetes</taxon>
        <taxon>Pleosporomycetidae</taxon>
        <taxon>Pleosporales</taxon>
        <taxon>Pleosporineae</taxon>
        <taxon>Didymellaceae</taxon>
        <taxon>Boeremia</taxon>
    </lineage>
</organism>
<evidence type="ECO:0000313" key="2">
    <source>
        <dbReference type="Proteomes" id="UP001153331"/>
    </source>
</evidence>
<dbReference type="Proteomes" id="UP001153331">
    <property type="component" value="Unassembled WGS sequence"/>
</dbReference>
<dbReference type="EMBL" id="JAPHNI010000984">
    <property type="protein sequence ID" value="KAJ8107190.1"/>
    <property type="molecule type" value="Genomic_DNA"/>
</dbReference>
<accession>A0ACC2HWC4</accession>
<comment type="caution">
    <text evidence="1">The sequence shown here is derived from an EMBL/GenBank/DDBJ whole genome shotgun (WGS) entry which is preliminary data.</text>
</comment>
<gene>
    <name evidence="1" type="ORF">OPT61_g9037</name>
</gene>
<name>A0ACC2HWC4_9PLEO</name>